<dbReference type="InterPro" id="IPR002347">
    <property type="entry name" value="SDR_fam"/>
</dbReference>
<name>A0ABW2FWF3_9ACTN</name>
<proteinExistence type="inferred from homology"/>
<dbReference type="PRINTS" id="PR00081">
    <property type="entry name" value="GDHRDH"/>
</dbReference>
<reference evidence="5" key="1">
    <citation type="journal article" date="2019" name="Int. J. Syst. Evol. Microbiol.">
        <title>The Global Catalogue of Microorganisms (GCM) 10K type strain sequencing project: providing services to taxonomists for standard genome sequencing and annotation.</title>
        <authorList>
            <consortium name="The Broad Institute Genomics Platform"/>
            <consortium name="The Broad Institute Genome Sequencing Center for Infectious Disease"/>
            <person name="Wu L."/>
            <person name="Ma J."/>
        </authorList>
    </citation>
    <scope>NUCLEOTIDE SEQUENCE [LARGE SCALE GENOMIC DNA]</scope>
    <source>
        <strain evidence="5">CGMCC 1.12859</strain>
    </source>
</reference>
<evidence type="ECO:0000256" key="3">
    <source>
        <dbReference type="RuleBase" id="RU000363"/>
    </source>
</evidence>
<evidence type="ECO:0000256" key="2">
    <source>
        <dbReference type="ARBA" id="ARBA00023002"/>
    </source>
</evidence>
<dbReference type="PRINTS" id="PR00080">
    <property type="entry name" value="SDRFAMILY"/>
</dbReference>
<dbReference type="InterPro" id="IPR036291">
    <property type="entry name" value="NAD(P)-bd_dom_sf"/>
</dbReference>
<keyword evidence="5" id="KW-1185">Reference proteome</keyword>
<comment type="similarity">
    <text evidence="1 3">Belongs to the short-chain dehydrogenases/reductases (SDR) family.</text>
</comment>
<dbReference type="Pfam" id="PF00106">
    <property type="entry name" value="adh_short"/>
    <property type="match status" value="1"/>
</dbReference>
<comment type="caution">
    <text evidence="4">The sequence shown here is derived from an EMBL/GenBank/DDBJ whole genome shotgun (WGS) entry which is preliminary data.</text>
</comment>
<evidence type="ECO:0000313" key="5">
    <source>
        <dbReference type="Proteomes" id="UP001596435"/>
    </source>
</evidence>
<dbReference type="PANTHER" id="PTHR45024:SF2">
    <property type="entry name" value="SCP2 DOMAIN-CONTAINING PROTEIN"/>
    <property type="match status" value="1"/>
</dbReference>
<dbReference type="NCBIfam" id="NF005861">
    <property type="entry name" value="PRK07791.1"/>
    <property type="match status" value="1"/>
</dbReference>
<dbReference type="EMBL" id="JBHTAJ010000020">
    <property type="protein sequence ID" value="MFC7180449.1"/>
    <property type="molecule type" value="Genomic_DNA"/>
</dbReference>
<gene>
    <name evidence="4" type="ORF">ACFQMG_12880</name>
</gene>
<dbReference type="RefSeq" id="WP_345708749.1">
    <property type="nucleotide sequence ID" value="NZ_BAABKV010000001.1"/>
</dbReference>
<dbReference type="InterPro" id="IPR051687">
    <property type="entry name" value="Peroxisomal_Beta-Oxidation"/>
</dbReference>
<keyword evidence="2" id="KW-0560">Oxidoreductase</keyword>
<dbReference type="Proteomes" id="UP001596435">
    <property type="component" value="Unassembled WGS sequence"/>
</dbReference>
<dbReference type="InterPro" id="IPR020904">
    <property type="entry name" value="Sc_DH/Rdtase_CS"/>
</dbReference>
<sequence length="300" mass="31443">MGSLEGRVAVVTGAGNGLGREHALLLAAEGAKVVVNDPGIAGGADAADASVAQQVVDEIRAAGGEAVAHTGYANDWADAKSMVDLAVETFGDLHILVNNAGILRDNTICRMSESDWDSVISVHMKGHFAPLHHAANHWREQTKAGRPVKASVINTASGSGLRGNPGQANYAAAKAAIATLSLVAARELERYGVRVNSLAPVARTRLTLATPGLGEKIAATGEGFDTWDPANISPVVAWLATEGCQVNGQMLMVRGGRIDVYDGWTERETHERDSRWTVKELETALGHLPSGPPALNPSVK</sequence>
<dbReference type="SUPFAM" id="SSF51735">
    <property type="entry name" value="NAD(P)-binding Rossmann-fold domains"/>
    <property type="match status" value="1"/>
</dbReference>
<dbReference type="Gene3D" id="3.40.50.720">
    <property type="entry name" value="NAD(P)-binding Rossmann-like Domain"/>
    <property type="match status" value="1"/>
</dbReference>
<accession>A0ABW2FWF3</accession>
<dbReference type="PROSITE" id="PS00061">
    <property type="entry name" value="ADH_SHORT"/>
    <property type="match status" value="1"/>
</dbReference>
<evidence type="ECO:0000256" key="1">
    <source>
        <dbReference type="ARBA" id="ARBA00006484"/>
    </source>
</evidence>
<organism evidence="4 5">
    <name type="scientific">Kitasatospora paranensis</name>
    <dbReference type="NCBI Taxonomy" id="258053"/>
    <lineage>
        <taxon>Bacteria</taxon>
        <taxon>Bacillati</taxon>
        <taxon>Actinomycetota</taxon>
        <taxon>Actinomycetes</taxon>
        <taxon>Kitasatosporales</taxon>
        <taxon>Streptomycetaceae</taxon>
        <taxon>Kitasatospora</taxon>
    </lineage>
</organism>
<protein>
    <submittedName>
        <fullName evidence="4">SDR family oxidoreductase</fullName>
    </submittedName>
</protein>
<evidence type="ECO:0000313" key="4">
    <source>
        <dbReference type="EMBL" id="MFC7180449.1"/>
    </source>
</evidence>
<dbReference type="PANTHER" id="PTHR45024">
    <property type="entry name" value="DEHYDROGENASES, SHORT CHAIN"/>
    <property type="match status" value="1"/>
</dbReference>